<sequence length="643" mass="72258">MLIPITTADNRVDIEKFVNTEIDNAPMNWKYVTSETKGLVKSTLVEKSDGMFRWTYLQWEQLKEYTIGSAIKERLGRLPKTLSDLYDEIYGQCPEGCERTILQRAVRWVLCARKPMDTHVLLSAIRAETTQLGNENSWNKSDINENILKIVCRNLIVLDSELGVWRFPHASVAEHFGGKDEPWIRNAEAEVAVVLINCLTDSCSSAPSVLLSARRDTGLKEWIRILHRRKDKLDNTSNPWHPLQAYTRLSWMDHIHHLSDQDSKCTALVHALKQFLGESPQRVSSAYQIFVKYFMASEPLYALCMEAFTMSMTNSVFGVVALGLHRSLEGWWEKDLDHTLLPDLLLCAISCGRTDLCLDFIRRGCDLNRDVEKIRDTPLGLSIVRRDLELTRLLLQNGANPYRKLLLEAGVDHSIRCNSGHTDHDSDHDSCKFGFGSPLAAAVAQGEVDCARFLLERGAKVNAICESGKYGSALAAAASEGWQNCIDLLIEHGADAKSNLEFGLYGSPLAAAASSDVVDCVRVLIDHGAEVNNYLEFGECGSALAAAILESHLPMVKFLIEEKNADPGKLAYFRPRRKKDEWAWGGEGIREWQEEPWADEVAKYLVHDCNLDAGLLMSLGIPPWRMPVGHRVYPYEPESELRG</sequence>
<dbReference type="SUPFAM" id="SSF48403">
    <property type="entry name" value="Ankyrin repeat"/>
    <property type="match status" value="1"/>
</dbReference>
<reference evidence="2" key="1">
    <citation type="journal article" date="2023" name="Access Microbiol">
        <title>De-novo genome assembly for Akanthomyces muscarius, a biocontrol agent of insect agricultural pests.</title>
        <authorList>
            <person name="Erdos Z."/>
            <person name="Studholme D.J."/>
            <person name="Raymond B."/>
            <person name="Sharma M."/>
        </authorList>
    </citation>
    <scope>NUCLEOTIDE SEQUENCE</scope>
    <source>
        <strain evidence="2">Ve6</strain>
    </source>
</reference>
<dbReference type="KEGG" id="amus:LMH87_007364"/>
<accession>A0A9W8UU44</accession>
<dbReference type="Gene3D" id="1.25.40.20">
    <property type="entry name" value="Ankyrin repeat-containing domain"/>
    <property type="match status" value="2"/>
</dbReference>
<dbReference type="PANTHER" id="PTHR10039:SF16">
    <property type="entry name" value="GPI INOSITOL-DEACYLASE"/>
    <property type="match status" value="1"/>
</dbReference>
<dbReference type="SMART" id="SM00248">
    <property type="entry name" value="ANK"/>
    <property type="match status" value="6"/>
</dbReference>
<organism evidence="2 3">
    <name type="scientific">Akanthomyces muscarius</name>
    <name type="common">Entomopathogenic fungus</name>
    <name type="synonym">Lecanicillium muscarium</name>
    <dbReference type="NCBI Taxonomy" id="2231603"/>
    <lineage>
        <taxon>Eukaryota</taxon>
        <taxon>Fungi</taxon>
        <taxon>Dikarya</taxon>
        <taxon>Ascomycota</taxon>
        <taxon>Pezizomycotina</taxon>
        <taxon>Sordariomycetes</taxon>
        <taxon>Hypocreomycetidae</taxon>
        <taxon>Hypocreales</taxon>
        <taxon>Cordycipitaceae</taxon>
        <taxon>Akanthomyces</taxon>
    </lineage>
</organism>
<evidence type="ECO:0000313" key="2">
    <source>
        <dbReference type="EMBL" id="KAJ4165744.1"/>
    </source>
</evidence>
<keyword evidence="1" id="KW-0040">ANK repeat</keyword>
<dbReference type="PANTHER" id="PTHR10039">
    <property type="entry name" value="AMELOGENIN"/>
    <property type="match status" value="1"/>
</dbReference>
<name>A0A9W8UU44_AKAMU</name>
<dbReference type="Pfam" id="PF00023">
    <property type="entry name" value="Ank"/>
    <property type="match status" value="1"/>
</dbReference>
<dbReference type="AlphaFoldDB" id="A0A9W8UU44"/>
<dbReference type="Proteomes" id="UP001144673">
    <property type="component" value="Chromosome 1"/>
</dbReference>
<evidence type="ECO:0000256" key="1">
    <source>
        <dbReference type="PROSITE-ProRule" id="PRU00023"/>
    </source>
</evidence>
<gene>
    <name evidence="2" type="ORF">LMH87_007364</name>
</gene>
<comment type="caution">
    <text evidence="2">The sequence shown here is derived from an EMBL/GenBank/DDBJ whole genome shotgun (WGS) entry which is preliminary data.</text>
</comment>
<dbReference type="InterPro" id="IPR002110">
    <property type="entry name" value="Ankyrin_rpt"/>
</dbReference>
<feature type="repeat" description="ANK" evidence="1">
    <location>
        <begin position="437"/>
        <end position="466"/>
    </location>
</feature>
<evidence type="ECO:0008006" key="4">
    <source>
        <dbReference type="Google" id="ProtNLM"/>
    </source>
</evidence>
<evidence type="ECO:0000313" key="3">
    <source>
        <dbReference type="Proteomes" id="UP001144673"/>
    </source>
</evidence>
<dbReference type="RefSeq" id="XP_056060659.1">
    <property type="nucleotide sequence ID" value="XM_056192439.1"/>
</dbReference>
<dbReference type="PROSITE" id="PS50297">
    <property type="entry name" value="ANK_REP_REGION"/>
    <property type="match status" value="1"/>
</dbReference>
<keyword evidence="3" id="KW-1185">Reference proteome</keyword>
<dbReference type="Pfam" id="PF12796">
    <property type="entry name" value="Ank_2"/>
    <property type="match status" value="1"/>
</dbReference>
<dbReference type="EMBL" id="JAJHUN010000001">
    <property type="protein sequence ID" value="KAJ4165744.1"/>
    <property type="molecule type" value="Genomic_DNA"/>
</dbReference>
<dbReference type="InterPro" id="IPR036770">
    <property type="entry name" value="Ankyrin_rpt-contain_sf"/>
</dbReference>
<dbReference type="PROSITE" id="PS50088">
    <property type="entry name" value="ANK_REPEAT"/>
    <property type="match status" value="1"/>
</dbReference>
<dbReference type="GeneID" id="80894523"/>
<protein>
    <recommendedName>
        <fullName evidence="4">Ankyrin repeat protein</fullName>
    </recommendedName>
</protein>
<proteinExistence type="predicted"/>